<dbReference type="Proteomes" id="UP000053593">
    <property type="component" value="Unassembled WGS sequence"/>
</dbReference>
<reference evidence="1 2" key="1">
    <citation type="submission" date="2014-04" db="EMBL/GenBank/DDBJ databases">
        <title>Evolutionary Origins and Diversification of the Mycorrhizal Mutualists.</title>
        <authorList>
            <consortium name="DOE Joint Genome Institute"/>
            <consortium name="Mycorrhizal Genomics Consortium"/>
            <person name="Kohler A."/>
            <person name="Kuo A."/>
            <person name="Nagy L.G."/>
            <person name="Floudas D."/>
            <person name="Copeland A."/>
            <person name="Barry K.W."/>
            <person name="Cichocki N."/>
            <person name="Veneault-Fourrey C."/>
            <person name="LaButti K."/>
            <person name="Lindquist E.A."/>
            <person name="Lipzen A."/>
            <person name="Lundell T."/>
            <person name="Morin E."/>
            <person name="Murat C."/>
            <person name="Riley R."/>
            <person name="Ohm R."/>
            <person name="Sun H."/>
            <person name="Tunlid A."/>
            <person name="Henrissat B."/>
            <person name="Grigoriev I.V."/>
            <person name="Hibbett D.S."/>
            <person name="Martin F."/>
        </authorList>
    </citation>
    <scope>NUCLEOTIDE SEQUENCE [LARGE SCALE GENOMIC DNA]</scope>
    <source>
        <strain evidence="1 2">FD-317 M1</strain>
    </source>
</reference>
<accession>A0A0D0BSX6</accession>
<proteinExistence type="predicted"/>
<protein>
    <submittedName>
        <fullName evidence="1">Uncharacterized protein</fullName>
    </submittedName>
</protein>
<gene>
    <name evidence="1" type="ORF">GYMLUDRAFT_45310</name>
</gene>
<evidence type="ECO:0000313" key="2">
    <source>
        <dbReference type="Proteomes" id="UP000053593"/>
    </source>
</evidence>
<organism evidence="1 2">
    <name type="scientific">Collybiopsis luxurians FD-317 M1</name>
    <dbReference type="NCBI Taxonomy" id="944289"/>
    <lineage>
        <taxon>Eukaryota</taxon>
        <taxon>Fungi</taxon>
        <taxon>Dikarya</taxon>
        <taxon>Basidiomycota</taxon>
        <taxon>Agaricomycotina</taxon>
        <taxon>Agaricomycetes</taxon>
        <taxon>Agaricomycetidae</taxon>
        <taxon>Agaricales</taxon>
        <taxon>Marasmiineae</taxon>
        <taxon>Omphalotaceae</taxon>
        <taxon>Collybiopsis</taxon>
        <taxon>Collybiopsis luxurians</taxon>
    </lineage>
</organism>
<dbReference type="EMBL" id="KN834785">
    <property type="protein sequence ID" value="KIK58451.1"/>
    <property type="molecule type" value="Genomic_DNA"/>
</dbReference>
<sequence>MNSSELKPTSMFSLESFFFLDPVAFKAYCVQCLPYNRLPTLANDILYETSKWPILSAQEPNPEIIHSTQKDIRVVACRVLPPRISSGPVTHHFNSNSFSRVASDVGSDGDSLNLAHLCTIHYRSASPCRFQCNSSLTSYFFQLTYVGDTSRHILATV</sequence>
<name>A0A0D0BSX6_9AGAR</name>
<dbReference type="AlphaFoldDB" id="A0A0D0BSX6"/>
<evidence type="ECO:0000313" key="1">
    <source>
        <dbReference type="EMBL" id="KIK58451.1"/>
    </source>
</evidence>
<dbReference type="HOGENOM" id="CLU_1678099_0_0_1"/>
<keyword evidence="2" id="KW-1185">Reference proteome</keyword>